<dbReference type="EMBL" id="JAERQG010000005">
    <property type="protein sequence ID" value="MBL0766951.1"/>
    <property type="molecule type" value="Genomic_DNA"/>
</dbReference>
<evidence type="ECO:0000313" key="1">
    <source>
        <dbReference type="EMBL" id="MBL0766951.1"/>
    </source>
</evidence>
<proteinExistence type="predicted"/>
<protein>
    <submittedName>
        <fullName evidence="1">Uncharacterized protein</fullName>
    </submittedName>
</protein>
<dbReference type="RefSeq" id="WP_201924077.1">
    <property type="nucleotide sequence ID" value="NZ_JAERQG010000005.1"/>
</dbReference>
<accession>A0A937AHP6</accession>
<dbReference type="AlphaFoldDB" id="A0A937AHP6"/>
<reference evidence="1" key="1">
    <citation type="submission" date="2021-01" db="EMBL/GenBank/DDBJ databases">
        <title>Marivirga sp. nov., isolated from intertidal surface sediments.</title>
        <authorList>
            <person name="Zhang M."/>
        </authorList>
    </citation>
    <scope>NUCLEOTIDE SEQUENCE</scope>
    <source>
        <strain evidence="1">SM1354</strain>
    </source>
</reference>
<gene>
    <name evidence="1" type="ORF">JKP34_16915</name>
</gene>
<sequence length="429" mass="51100">MENISVFYRILNEDLSPLIRPSNTQLYVDYLKEKFPEAKYQLKIKLSSTIKGYIIHEWKESRFSNIESSSVEHTDDANFPDILDFLTKELKIDNQKVINQILILEGQYSIIELLIKDDYQALSGQKIKFYYYQETLFDAYAVITKQLNEKIFKLKDEEQIRLYIRKNQTLMIGYMKSILNDYIPKKEWNSLFQISEDHTTTDIFKLTYHSLEDILVYIEKSFGHYLDTNLPVPYQSRLLLAIKHAEKLGEVLDQVERAQLDPELYGIVTIPFDRLSILEPLTFTYQSHFYHEHYLLTFHRYSQQQVPLNGKEVFLILWRLNFNALKFFNYLTIQIHKELKERETPKDKLELLYYYHKLCNQLPVKTHLSYNPNLLPLKDQMSIWLQEEINFQKRKLKYATTFSGIRSTNDKTLFKDVGASAFFICQGIF</sequence>
<comment type="caution">
    <text evidence="1">The sequence shown here is derived from an EMBL/GenBank/DDBJ whole genome shotgun (WGS) entry which is preliminary data.</text>
</comment>
<organism evidence="1 2">
    <name type="scientific">Marivirga atlantica</name>
    <dbReference type="NCBI Taxonomy" id="1548457"/>
    <lineage>
        <taxon>Bacteria</taxon>
        <taxon>Pseudomonadati</taxon>
        <taxon>Bacteroidota</taxon>
        <taxon>Cytophagia</taxon>
        <taxon>Cytophagales</taxon>
        <taxon>Marivirgaceae</taxon>
        <taxon>Marivirga</taxon>
    </lineage>
</organism>
<keyword evidence="2" id="KW-1185">Reference proteome</keyword>
<name>A0A937AHP6_9BACT</name>
<dbReference type="Proteomes" id="UP000642920">
    <property type="component" value="Unassembled WGS sequence"/>
</dbReference>
<evidence type="ECO:0000313" key="2">
    <source>
        <dbReference type="Proteomes" id="UP000642920"/>
    </source>
</evidence>